<evidence type="ECO:0000256" key="1">
    <source>
        <dbReference type="SAM" id="MobiDB-lite"/>
    </source>
</evidence>
<proteinExistence type="predicted"/>
<keyword evidence="3" id="KW-1185">Reference proteome</keyword>
<feature type="region of interest" description="Disordered" evidence="1">
    <location>
        <begin position="94"/>
        <end position="134"/>
    </location>
</feature>
<evidence type="ECO:0000313" key="3">
    <source>
        <dbReference type="Proteomes" id="UP001293254"/>
    </source>
</evidence>
<dbReference type="Proteomes" id="UP001293254">
    <property type="component" value="Unassembled WGS sequence"/>
</dbReference>
<dbReference type="EMBL" id="JACGWO010000002">
    <property type="protein sequence ID" value="KAK4435082.1"/>
    <property type="molecule type" value="Genomic_DNA"/>
</dbReference>
<comment type="caution">
    <text evidence="2">The sequence shown here is derived from an EMBL/GenBank/DDBJ whole genome shotgun (WGS) entry which is preliminary data.</text>
</comment>
<evidence type="ECO:0000313" key="2">
    <source>
        <dbReference type="EMBL" id="KAK4435082.1"/>
    </source>
</evidence>
<organism evidence="2 3">
    <name type="scientific">Sesamum alatum</name>
    <dbReference type="NCBI Taxonomy" id="300844"/>
    <lineage>
        <taxon>Eukaryota</taxon>
        <taxon>Viridiplantae</taxon>
        <taxon>Streptophyta</taxon>
        <taxon>Embryophyta</taxon>
        <taxon>Tracheophyta</taxon>
        <taxon>Spermatophyta</taxon>
        <taxon>Magnoliopsida</taxon>
        <taxon>eudicotyledons</taxon>
        <taxon>Gunneridae</taxon>
        <taxon>Pentapetalae</taxon>
        <taxon>asterids</taxon>
        <taxon>lamiids</taxon>
        <taxon>Lamiales</taxon>
        <taxon>Pedaliaceae</taxon>
        <taxon>Sesamum</taxon>
    </lineage>
</organism>
<feature type="compositionally biased region" description="Low complexity" evidence="1">
    <location>
        <begin position="116"/>
        <end position="127"/>
    </location>
</feature>
<name>A0AAE1YRZ2_9LAMI</name>
<reference evidence="2" key="2">
    <citation type="journal article" date="2024" name="Plant">
        <title>Genomic evolution and insights into agronomic trait innovations of Sesamum species.</title>
        <authorList>
            <person name="Miao H."/>
            <person name="Wang L."/>
            <person name="Qu L."/>
            <person name="Liu H."/>
            <person name="Sun Y."/>
            <person name="Le M."/>
            <person name="Wang Q."/>
            <person name="Wei S."/>
            <person name="Zheng Y."/>
            <person name="Lin W."/>
            <person name="Duan Y."/>
            <person name="Cao H."/>
            <person name="Xiong S."/>
            <person name="Wang X."/>
            <person name="Wei L."/>
            <person name="Li C."/>
            <person name="Ma Q."/>
            <person name="Ju M."/>
            <person name="Zhao R."/>
            <person name="Li G."/>
            <person name="Mu C."/>
            <person name="Tian Q."/>
            <person name="Mei H."/>
            <person name="Zhang T."/>
            <person name="Gao T."/>
            <person name="Zhang H."/>
        </authorList>
    </citation>
    <scope>NUCLEOTIDE SEQUENCE</scope>
    <source>
        <strain evidence="2">3651</strain>
    </source>
</reference>
<protein>
    <submittedName>
        <fullName evidence="2">Uncharacterized protein</fullName>
    </submittedName>
</protein>
<dbReference type="AlphaFoldDB" id="A0AAE1YRZ2"/>
<sequence>MWAVEAAINRLDPEVVRGDGRWRDRGQGTKLRRTWVEEGERGVYGEIGKGEGVNGITRGNLSRVHTEPSYQTPNPFSGATAPVFSPQIAADRPHGGCLDSASGASNGGSITRRGVSSTLSSPGSESSHPTDGKRGVCSPYPWWCLRRVREGVEGGFVGEQLCGSGGMFLSVRTADSVGFRC</sequence>
<reference evidence="2" key="1">
    <citation type="submission" date="2020-06" db="EMBL/GenBank/DDBJ databases">
        <authorList>
            <person name="Li T."/>
            <person name="Hu X."/>
            <person name="Zhang T."/>
            <person name="Song X."/>
            <person name="Zhang H."/>
            <person name="Dai N."/>
            <person name="Sheng W."/>
            <person name="Hou X."/>
            <person name="Wei L."/>
        </authorList>
    </citation>
    <scope>NUCLEOTIDE SEQUENCE</scope>
    <source>
        <strain evidence="2">3651</strain>
        <tissue evidence="2">Leaf</tissue>
    </source>
</reference>
<gene>
    <name evidence="2" type="ORF">Salat_0671500</name>
</gene>
<accession>A0AAE1YRZ2</accession>